<evidence type="ECO:0000256" key="6">
    <source>
        <dbReference type="ARBA" id="ARBA00022807"/>
    </source>
</evidence>
<evidence type="ECO:0000259" key="11">
    <source>
        <dbReference type="PROSITE" id="PS50893"/>
    </source>
</evidence>
<feature type="transmembrane region" description="Helical" evidence="10">
    <location>
        <begin position="265"/>
        <end position="287"/>
    </location>
</feature>
<evidence type="ECO:0000256" key="10">
    <source>
        <dbReference type="SAM" id="Phobius"/>
    </source>
</evidence>
<feature type="transmembrane region" description="Helical" evidence="10">
    <location>
        <begin position="73"/>
        <end position="94"/>
    </location>
</feature>
<evidence type="ECO:0000256" key="4">
    <source>
        <dbReference type="ARBA" id="ARBA00022692"/>
    </source>
</evidence>
<keyword evidence="8 10" id="KW-1133">Transmembrane helix</keyword>
<dbReference type="GO" id="GO:0005886">
    <property type="term" value="C:plasma membrane"/>
    <property type="evidence" value="ECO:0007669"/>
    <property type="project" value="UniProtKB-SubCell"/>
</dbReference>
<keyword evidence="2" id="KW-0813">Transport</keyword>
<evidence type="ECO:0000256" key="1">
    <source>
        <dbReference type="ARBA" id="ARBA00004651"/>
    </source>
</evidence>
<dbReference type="InterPro" id="IPR039421">
    <property type="entry name" value="Type_1_exporter"/>
</dbReference>
<dbReference type="AlphaFoldDB" id="A0A4P6EX03"/>
<keyword evidence="9 10" id="KW-0472">Membrane</keyword>
<dbReference type="PROSITE" id="PS50893">
    <property type="entry name" value="ABC_TRANSPORTER_2"/>
    <property type="match status" value="1"/>
</dbReference>
<dbReference type="GO" id="GO:0005524">
    <property type="term" value="F:ATP binding"/>
    <property type="evidence" value="ECO:0007669"/>
    <property type="project" value="UniProtKB-KW"/>
</dbReference>
<dbReference type="PROSITE" id="PS00211">
    <property type="entry name" value="ABC_TRANSPORTER_1"/>
    <property type="match status" value="1"/>
</dbReference>
<dbReference type="RefSeq" id="WP_129440647.1">
    <property type="nucleotide sequence ID" value="NZ_CP035492.1"/>
</dbReference>
<dbReference type="InterPro" id="IPR036640">
    <property type="entry name" value="ABC1_TM_sf"/>
</dbReference>
<evidence type="ECO:0000313" key="14">
    <source>
        <dbReference type="Proteomes" id="UP000293568"/>
    </source>
</evidence>
<keyword evidence="4 10" id="KW-0812">Transmembrane</keyword>
<name>A0A4P6EX03_9BACL</name>
<keyword evidence="6" id="KW-0645">Protease</keyword>
<dbReference type="EMBL" id="CP035492">
    <property type="protein sequence ID" value="QAY66753.1"/>
    <property type="molecule type" value="Genomic_DNA"/>
</dbReference>
<gene>
    <name evidence="13" type="ORF">ET464_10370</name>
</gene>
<dbReference type="SUPFAM" id="SSF90123">
    <property type="entry name" value="ABC transporter transmembrane region"/>
    <property type="match status" value="1"/>
</dbReference>
<dbReference type="PANTHER" id="PTHR24221">
    <property type="entry name" value="ATP-BINDING CASSETTE SUB-FAMILY B"/>
    <property type="match status" value="1"/>
</dbReference>
<dbReference type="PROSITE" id="PS50929">
    <property type="entry name" value="ABC_TM1F"/>
    <property type="match status" value="1"/>
</dbReference>
<keyword evidence="3" id="KW-1003">Cell membrane</keyword>
<dbReference type="GO" id="GO:0016887">
    <property type="term" value="F:ATP hydrolysis activity"/>
    <property type="evidence" value="ECO:0007669"/>
    <property type="project" value="InterPro"/>
</dbReference>
<feature type="transmembrane region" description="Helical" evidence="10">
    <location>
        <begin position="20"/>
        <end position="41"/>
    </location>
</feature>
<dbReference type="Pfam" id="PF00664">
    <property type="entry name" value="ABC_membrane"/>
    <property type="match status" value="1"/>
</dbReference>
<dbReference type="GO" id="GO:0140359">
    <property type="term" value="F:ABC-type transporter activity"/>
    <property type="evidence" value="ECO:0007669"/>
    <property type="project" value="InterPro"/>
</dbReference>
<dbReference type="KEGG" id="pprt:ET464_10370"/>
<keyword evidence="5" id="KW-0547">Nucleotide-binding</keyword>
<protein>
    <submittedName>
        <fullName evidence="13">ABC transporter ATP-binding protein</fullName>
    </submittedName>
</protein>
<feature type="transmembrane region" description="Helical" evidence="10">
    <location>
        <begin position="148"/>
        <end position="168"/>
    </location>
</feature>
<dbReference type="Gene3D" id="3.40.50.300">
    <property type="entry name" value="P-loop containing nucleotide triphosphate hydrolases"/>
    <property type="match status" value="1"/>
</dbReference>
<feature type="domain" description="ABC transmembrane type-1" evidence="12">
    <location>
        <begin position="20"/>
        <end position="319"/>
    </location>
</feature>
<dbReference type="FunFam" id="3.40.50.300:FF:000299">
    <property type="entry name" value="ABC transporter ATP-binding protein/permease"/>
    <property type="match status" value="1"/>
</dbReference>
<evidence type="ECO:0000256" key="7">
    <source>
        <dbReference type="ARBA" id="ARBA00022840"/>
    </source>
</evidence>
<dbReference type="InterPro" id="IPR011527">
    <property type="entry name" value="ABC1_TM_dom"/>
</dbReference>
<sequence>MKDLLYFVRRFYQVSGFKLFFTLVMTFIISCLDGIGIYFIIPLLGSIQVIGMQSVNQIPVVSSMLAYMQSLHFPVHLPVILAIYVVVVGGQAILQKQQTVMNASMMQAYIRTLRNELYRGLLSAKWEFYLSRRKSDFNQVLADEMERVTYAVGLSIQMVLSFAFTAIQIGLACWISPLLTAVVLLFGGLLALFSRKFMHQSKRLGEKTTELSQKYYAGIYDHFSGIKDIKSNQLEQPHIYWFNQISRNMENNAIQMIKMNTTSQLIYKLASLVLIAGFVYLALNVFYTSPEQLIVTVLILSRLWPRFVGIQNNFEQLYASFSAFRTVRELQADYAEQKEPGHSHGGSSGRPEPGAIQCTNVYYRYNSNDSHYALKAINLYIPAKKMTAIVGKSGAGKSTLVDLLMGLIHPESGQVYYAGGSLLEEQQLLALRSAIGYVPQDPFLFHDSIRENLKLVDPYATDRELWEALRFSASEEFVRNLPDGLDTVIGDRGIRLSGGERQRIVLARAILKKPAILVLDEATSALDSENERRIQAALDGLKGQMTIIVIAHRLSTIRHADQVIVLEKGEIIQQGGYEQLAQESKGVFKQLLNYQTGA</sequence>
<evidence type="ECO:0000259" key="12">
    <source>
        <dbReference type="PROSITE" id="PS50929"/>
    </source>
</evidence>
<dbReference type="Proteomes" id="UP000293568">
    <property type="component" value="Chromosome"/>
</dbReference>
<dbReference type="InterPro" id="IPR003439">
    <property type="entry name" value="ABC_transporter-like_ATP-bd"/>
</dbReference>
<dbReference type="Gene3D" id="1.20.1560.10">
    <property type="entry name" value="ABC transporter type 1, transmembrane domain"/>
    <property type="match status" value="1"/>
</dbReference>
<keyword evidence="14" id="KW-1185">Reference proteome</keyword>
<dbReference type="OrthoDB" id="9770415at2"/>
<dbReference type="GO" id="GO:0034040">
    <property type="term" value="F:ATPase-coupled lipid transmembrane transporter activity"/>
    <property type="evidence" value="ECO:0007669"/>
    <property type="project" value="TreeGrafter"/>
</dbReference>
<evidence type="ECO:0000256" key="9">
    <source>
        <dbReference type="ARBA" id="ARBA00023136"/>
    </source>
</evidence>
<keyword evidence="7 13" id="KW-0067">ATP-binding</keyword>
<feature type="domain" description="ABC transporter" evidence="11">
    <location>
        <begin position="356"/>
        <end position="593"/>
    </location>
</feature>
<keyword evidence="6" id="KW-0378">Hydrolase</keyword>
<dbReference type="SUPFAM" id="SSF52540">
    <property type="entry name" value="P-loop containing nucleoside triphosphate hydrolases"/>
    <property type="match status" value="1"/>
</dbReference>
<evidence type="ECO:0000256" key="8">
    <source>
        <dbReference type="ARBA" id="ARBA00022989"/>
    </source>
</evidence>
<evidence type="ECO:0000256" key="3">
    <source>
        <dbReference type="ARBA" id="ARBA00022475"/>
    </source>
</evidence>
<accession>A0A4P6EX03</accession>
<dbReference type="InterPro" id="IPR003593">
    <property type="entry name" value="AAA+_ATPase"/>
</dbReference>
<dbReference type="Pfam" id="PF00005">
    <property type="entry name" value="ABC_tran"/>
    <property type="match status" value="1"/>
</dbReference>
<dbReference type="InterPro" id="IPR027417">
    <property type="entry name" value="P-loop_NTPase"/>
</dbReference>
<evidence type="ECO:0000256" key="5">
    <source>
        <dbReference type="ARBA" id="ARBA00022741"/>
    </source>
</evidence>
<evidence type="ECO:0000313" key="13">
    <source>
        <dbReference type="EMBL" id="QAY66753.1"/>
    </source>
</evidence>
<evidence type="ECO:0000256" key="2">
    <source>
        <dbReference type="ARBA" id="ARBA00022448"/>
    </source>
</evidence>
<dbReference type="PANTHER" id="PTHR24221:SF654">
    <property type="entry name" value="ATP-BINDING CASSETTE SUB-FAMILY B MEMBER 6"/>
    <property type="match status" value="1"/>
</dbReference>
<dbReference type="SMART" id="SM00382">
    <property type="entry name" value="AAA"/>
    <property type="match status" value="1"/>
</dbReference>
<comment type="subcellular location">
    <subcellularLocation>
        <location evidence="1">Cell membrane</location>
        <topology evidence="1">Multi-pass membrane protein</topology>
    </subcellularLocation>
</comment>
<reference evidence="13 14" key="1">
    <citation type="submission" date="2019-01" db="EMBL/GenBank/DDBJ databases">
        <title>Genome sequencing of strain FW100M-2.</title>
        <authorList>
            <person name="Heo J."/>
            <person name="Kim S.-J."/>
            <person name="Kim J.-S."/>
            <person name="Hong S.-B."/>
            <person name="Kwon S.-W."/>
        </authorList>
    </citation>
    <scope>NUCLEOTIDE SEQUENCE [LARGE SCALE GENOMIC DNA]</scope>
    <source>
        <strain evidence="13 14">FW100M-2</strain>
    </source>
</reference>
<feature type="transmembrane region" description="Helical" evidence="10">
    <location>
        <begin position="174"/>
        <end position="193"/>
    </location>
</feature>
<keyword evidence="6" id="KW-0788">Thiol protease</keyword>
<dbReference type="InterPro" id="IPR017871">
    <property type="entry name" value="ABC_transporter-like_CS"/>
</dbReference>
<organism evidence="13 14">
    <name type="scientific">Paenibacillus protaetiae</name>
    <dbReference type="NCBI Taxonomy" id="2509456"/>
    <lineage>
        <taxon>Bacteria</taxon>
        <taxon>Bacillati</taxon>
        <taxon>Bacillota</taxon>
        <taxon>Bacilli</taxon>
        <taxon>Bacillales</taxon>
        <taxon>Paenibacillaceae</taxon>
        <taxon>Paenibacillus</taxon>
    </lineage>
</organism>
<proteinExistence type="predicted"/>
<dbReference type="PROSITE" id="PS51257">
    <property type="entry name" value="PROKAR_LIPOPROTEIN"/>
    <property type="match status" value="1"/>
</dbReference>
<dbReference type="GO" id="GO:0008234">
    <property type="term" value="F:cysteine-type peptidase activity"/>
    <property type="evidence" value="ECO:0007669"/>
    <property type="project" value="UniProtKB-KW"/>
</dbReference>